<dbReference type="GO" id="GO:0005524">
    <property type="term" value="F:ATP binding"/>
    <property type="evidence" value="ECO:0007669"/>
    <property type="project" value="UniProtKB-KW"/>
</dbReference>
<name>A0A6I6CA18_9MOLU</name>
<keyword evidence="3 5" id="KW-0067">ATP-binding</keyword>
<feature type="domain" description="ABC transporter" evidence="4">
    <location>
        <begin position="2"/>
        <end position="221"/>
    </location>
</feature>
<evidence type="ECO:0000256" key="1">
    <source>
        <dbReference type="ARBA" id="ARBA00022448"/>
    </source>
</evidence>
<evidence type="ECO:0000256" key="2">
    <source>
        <dbReference type="ARBA" id="ARBA00022741"/>
    </source>
</evidence>
<evidence type="ECO:0000259" key="4">
    <source>
        <dbReference type="PROSITE" id="PS50893"/>
    </source>
</evidence>
<sequence>MIKVNNLTKKIGKKTILENISLEINSGDIIGIVGENGSGKSTLVKTLLGLIKASSGNIIYNSKNFNYFPDVSNMAINMKPIELVSHFCEVNGIKSNEYKEKIKEFSKKLDLENKMTNNMKTLSTGEKKRIYMMIILLIKKEVVFFDEPTDNLDDAYNNIFFDILQQLSKKGVTIVVISHSFEFLEKFINKLIILKNGKLVYNDFYLKNQSIQKISEKIHSPTSNFKASEVIDW</sequence>
<dbReference type="SMART" id="SM00382">
    <property type="entry name" value="AAA"/>
    <property type="match status" value="1"/>
</dbReference>
<gene>
    <name evidence="5" type="ORF">STABA_v1c09460</name>
</gene>
<keyword evidence="2" id="KW-0547">Nucleotide-binding</keyword>
<dbReference type="EMBL" id="CP046276">
    <property type="protein sequence ID" value="QGS52299.1"/>
    <property type="molecule type" value="Genomic_DNA"/>
</dbReference>
<dbReference type="PANTHER" id="PTHR42939">
    <property type="entry name" value="ABC TRANSPORTER ATP-BINDING PROTEIN ALBC-RELATED"/>
    <property type="match status" value="1"/>
</dbReference>
<dbReference type="InterPro" id="IPR003439">
    <property type="entry name" value="ABC_transporter-like_ATP-bd"/>
</dbReference>
<reference evidence="5 6" key="1">
    <citation type="submission" date="2019-11" db="EMBL/GenBank/DDBJ databases">
        <title>Complete genome sequence of Spiroplasma tabanidicola TAUS-1 (DSM 22603).</title>
        <authorList>
            <person name="Huang C.-T."/>
            <person name="Lin Y.-C."/>
            <person name="Kuo C.-H."/>
        </authorList>
    </citation>
    <scope>NUCLEOTIDE SEQUENCE [LARGE SCALE GENOMIC DNA]</scope>
    <source>
        <strain evidence="5 6">TAUS-1</strain>
    </source>
</reference>
<evidence type="ECO:0000313" key="5">
    <source>
        <dbReference type="EMBL" id="QGS52299.1"/>
    </source>
</evidence>
<accession>A0A6I6CA18</accession>
<dbReference type="Proteomes" id="UP000424468">
    <property type="component" value="Chromosome"/>
</dbReference>
<proteinExistence type="predicted"/>
<dbReference type="AlphaFoldDB" id="A0A6I6CA18"/>
<organism evidence="5 6">
    <name type="scientific">Spiroplasma tabanidicola</name>
    <dbReference type="NCBI Taxonomy" id="324079"/>
    <lineage>
        <taxon>Bacteria</taxon>
        <taxon>Bacillati</taxon>
        <taxon>Mycoplasmatota</taxon>
        <taxon>Mollicutes</taxon>
        <taxon>Entomoplasmatales</taxon>
        <taxon>Spiroplasmataceae</taxon>
        <taxon>Spiroplasma</taxon>
    </lineage>
</organism>
<dbReference type="SUPFAM" id="SSF52540">
    <property type="entry name" value="P-loop containing nucleoside triphosphate hydrolases"/>
    <property type="match status" value="1"/>
</dbReference>
<dbReference type="InterPro" id="IPR027417">
    <property type="entry name" value="P-loop_NTPase"/>
</dbReference>
<dbReference type="Pfam" id="PF00005">
    <property type="entry name" value="ABC_tran"/>
    <property type="match status" value="1"/>
</dbReference>
<dbReference type="CDD" id="cd03230">
    <property type="entry name" value="ABC_DR_subfamily_A"/>
    <property type="match status" value="1"/>
</dbReference>
<keyword evidence="1" id="KW-0813">Transport</keyword>
<dbReference type="Gene3D" id="3.40.50.300">
    <property type="entry name" value="P-loop containing nucleotide triphosphate hydrolases"/>
    <property type="match status" value="1"/>
</dbReference>
<evidence type="ECO:0000313" key="6">
    <source>
        <dbReference type="Proteomes" id="UP000424468"/>
    </source>
</evidence>
<dbReference type="InterPro" id="IPR003593">
    <property type="entry name" value="AAA+_ATPase"/>
</dbReference>
<dbReference type="OrthoDB" id="9775135at2"/>
<protein>
    <submittedName>
        <fullName evidence="5">ABC transporter ATP-binding protein</fullName>
    </submittedName>
</protein>
<dbReference type="RefSeq" id="WP_156007128.1">
    <property type="nucleotide sequence ID" value="NZ_CP046276.1"/>
</dbReference>
<dbReference type="KEGG" id="stab:STABA_v1c09460"/>
<dbReference type="GO" id="GO:0016887">
    <property type="term" value="F:ATP hydrolysis activity"/>
    <property type="evidence" value="ECO:0007669"/>
    <property type="project" value="InterPro"/>
</dbReference>
<dbReference type="InterPro" id="IPR051782">
    <property type="entry name" value="ABC_Transporter_VariousFunc"/>
</dbReference>
<evidence type="ECO:0000256" key="3">
    <source>
        <dbReference type="ARBA" id="ARBA00022840"/>
    </source>
</evidence>
<dbReference type="PANTHER" id="PTHR42939:SF1">
    <property type="entry name" value="ABC TRANSPORTER ATP-BINDING PROTEIN ALBC-RELATED"/>
    <property type="match status" value="1"/>
</dbReference>
<dbReference type="PROSITE" id="PS50893">
    <property type="entry name" value="ABC_TRANSPORTER_2"/>
    <property type="match status" value="1"/>
</dbReference>
<keyword evidence="6" id="KW-1185">Reference proteome</keyword>